<proteinExistence type="predicted"/>
<evidence type="ECO:0000313" key="3">
    <source>
        <dbReference type="Proteomes" id="UP001221142"/>
    </source>
</evidence>
<feature type="region of interest" description="Disordered" evidence="1">
    <location>
        <begin position="275"/>
        <end position="336"/>
    </location>
</feature>
<feature type="region of interest" description="Disordered" evidence="1">
    <location>
        <begin position="544"/>
        <end position="587"/>
    </location>
</feature>
<feature type="compositionally biased region" description="Pro residues" evidence="1">
    <location>
        <begin position="838"/>
        <end position="851"/>
    </location>
</feature>
<feature type="region of interest" description="Disordered" evidence="1">
    <location>
        <begin position="436"/>
        <end position="488"/>
    </location>
</feature>
<dbReference type="PANTHER" id="PTHR15615:SF27">
    <property type="entry name" value="PHO85 CYCLIN CLG1"/>
    <property type="match status" value="1"/>
</dbReference>
<comment type="caution">
    <text evidence="2">The sequence shown here is derived from an EMBL/GenBank/DDBJ whole genome shotgun (WGS) entry which is preliminary data.</text>
</comment>
<feature type="compositionally biased region" description="Low complexity" evidence="1">
    <location>
        <begin position="388"/>
        <end position="413"/>
    </location>
</feature>
<dbReference type="GO" id="GO:0019901">
    <property type="term" value="F:protein kinase binding"/>
    <property type="evidence" value="ECO:0007669"/>
    <property type="project" value="InterPro"/>
</dbReference>
<dbReference type="Proteomes" id="UP001221142">
    <property type="component" value="Unassembled WGS sequence"/>
</dbReference>
<feature type="region of interest" description="Disordered" evidence="1">
    <location>
        <begin position="759"/>
        <end position="799"/>
    </location>
</feature>
<feature type="compositionally biased region" description="Acidic residues" evidence="1">
    <location>
        <begin position="621"/>
        <end position="630"/>
    </location>
</feature>
<feature type="region of interest" description="Disordered" evidence="1">
    <location>
        <begin position="613"/>
        <end position="745"/>
    </location>
</feature>
<feature type="compositionally biased region" description="Pro residues" evidence="1">
    <location>
        <begin position="309"/>
        <end position="321"/>
    </location>
</feature>
<dbReference type="Pfam" id="PF08613">
    <property type="entry name" value="Cyclin"/>
    <property type="match status" value="1"/>
</dbReference>
<feature type="region of interest" description="Disordered" evidence="1">
    <location>
        <begin position="15"/>
        <end position="45"/>
    </location>
</feature>
<reference evidence="2" key="1">
    <citation type="submission" date="2023-03" db="EMBL/GenBank/DDBJ databases">
        <title>Massive genome expansion in bonnet fungi (Mycena s.s.) driven by repeated elements and novel gene families across ecological guilds.</title>
        <authorList>
            <consortium name="Lawrence Berkeley National Laboratory"/>
            <person name="Harder C.B."/>
            <person name="Miyauchi S."/>
            <person name="Viragh M."/>
            <person name="Kuo A."/>
            <person name="Thoen E."/>
            <person name="Andreopoulos B."/>
            <person name="Lu D."/>
            <person name="Skrede I."/>
            <person name="Drula E."/>
            <person name="Henrissat B."/>
            <person name="Morin E."/>
            <person name="Kohler A."/>
            <person name="Barry K."/>
            <person name="LaButti K."/>
            <person name="Morin E."/>
            <person name="Salamov A."/>
            <person name="Lipzen A."/>
            <person name="Mereny Z."/>
            <person name="Hegedus B."/>
            <person name="Baldrian P."/>
            <person name="Stursova M."/>
            <person name="Weitz H."/>
            <person name="Taylor A."/>
            <person name="Grigoriev I.V."/>
            <person name="Nagy L.G."/>
            <person name="Martin F."/>
            <person name="Kauserud H."/>
        </authorList>
    </citation>
    <scope>NUCLEOTIDE SEQUENCE</scope>
    <source>
        <strain evidence="2">9284</strain>
    </source>
</reference>
<feature type="compositionally biased region" description="Basic and acidic residues" evidence="1">
    <location>
        <begin position="631"/>
        <end position="642"/>
    </location>
</feature>
<feature type="compositionally biased region" description="Low complexity" evidence="1">
    <location>
        <begin position="167"/>
        <end position="183"/>
    </location>
</feature>
<gene>
    <name evidence="2" type="ORF">FB45DRAFT_1066844</name>
</gene>
<feature type="region of interest" description="Disordered" evidence="1">
    <location>
        <begin position="832"/>
        <end position="866"/>
    </location>
</feature>
<keyword evidence="3" id="KW-1185">Reference proteome</keyword>
<feature type="compositionally biased region" description="Low complexity" evidence="1">
    <location>
        <begin position="784"/>
        <end position="794"/>
    </location>
</feature>
<feature type="compositionally biased region" description="Low complexity" evidence="1">
    <location>
        <begin position="561"/>
        <end position="582"/>
    </location>
</feature>
<dbReference type="Gene3D" id="1.10.472.10">
    <property type="entry name" value="Cyclin-like"/>
    <property type="match status" value="1"/>
</dbReference>
<dbReference type="GO" id="GO:0016538">
    <property type="term" value="F:cyclin-dependent protein serine/threonine kinase regulator activity"/>
    <property type="evidence" value="ECO:0007669"/>
    <property type="project" value="TreeGrafter"/>
</dbReference>
<dbReference type="AlphaFoldDB" id="A0AAD7FBN7"/>
<feature type="compositionally biased region" description="Pro residues" evidence="1">
    <location>
        <begin position="545"/>
        <end position="560"/>
    </location>
</feature>
<evidence type="ECO:0008006" key="4">
    <source>
        <dbReference type="Google" id="ProtNLM"/>
    </source>
</evidence>
<feature type="compositionally biased region" description="Low complexity" evidence="1">
    <location>
        <begin position="452"/>
        <end position="475"/>
    </location>
</feature>
<protein>
    <recommendedName>
        <fullName evidence="4">Cyclin N-terminal domain-containing protein</fullName>
    </recommendedName>
</protein>
<name>A0AAD7FBN7_9AGAR</name>
<feature type="compositionally biased region" description="Acidic residues" evidence="1">
    <location>
        <begin position="643"/>
        <end position="666"/>
    </location>
</feature>
<dbReference type="CDD" id="cd20557">
    <property type="entry name" value="CYCLIN_ScPCL1-like"/>
    <property type="match status" value="1"/>
</dbReference>
<evidence type="ECO:0000256" key="1">
    <source>
        <dbReference type="SAM" id="MobiDB-lite"/>
    </source>
</evidence>
<feature type="region of interest" description="Disordered" evidence="1">
    <location>
        <begin position="167"/>
        <end position="193"/>
    </location>
</feature>
<dbReference type="GO" id="GO:0005634">
    <property type="term" value="C:nucleus"/>
    <property type="evidence" value="ECO:0007669"/>
    <property type="project" value="TreeGrafter"/>
</dbReference>
<dbReference type="PANTHER" id="PTHR15615">
    <property type="match status" value="1"/>
</dbReference>
<dbReference type="EMBL" id="JARKIF010000040">
    <property type="protein sequence ID" value="KAJ7609434.1"/>
    <property type="molecule type" value="Genomic_DNA"/>
</dbReference>
<accession>A0AAD7FBN7</accession>
<feature type="region of interest" description="Disordered" evidence="1">
    <location>
        <begin position="387"/>
        <end position="421"/>
    </location>
</feature>
<sequence length="894" mass="96704">MAASLVELASWSHTHTHSMPMTPPHTDRLQPTTTTANAYPPHSSSSMAVARQGQLLTPPDDEPMSDVVDNKESDAPLAWAHDWLHVSRTRPESAALVAEKTCEMICYLWFAPSSSSAASSPPNALQLTASPTFVAFTQKLLETTQVSQSVIVLALHYIHRLRLAATPSSASSSSSPSTSSTAPTPTPAPPQPGSEFRVAVAALLLANKFLDDNTYTNATWASVSGIPLTQINVMEHEFLVGCGWNMYVSEDTYLDWGRLLRGLVGARRAQVGRWQHRRRDVPRSTTTTTRKGLAAAARRRSVSPTPRRALPPPPVYVPPPSEDVEMTNGEEGHVGSKRRAAAAFSPVSYHPPALQHTWPVYSSAAPYAEYTPPSHAQRPAPTLVIPQAHSSSFHPSSSAASSASTNSYSNPHSAAPYYAPQPSLNTPLERFGALSLSSSSSAPRPRTPSPRPFFSTAYSTPASSSSTRRSTRTPSPQRPLPFLSAGTNGRRVRPVSYAGNSATAAWAEHARVSPVPAPTYVTAVYRPPVVYDYVPPAPSTIVQYPPQPPFRGPAPPPLPPVQQQQQSPVKIVQPQPKQPAQQLAARWEYSDSFSAQQAKSQDDLYFYQLAASPVSSASSGSDDDEREEGEEGRCECDQCRWEDGEEVDDDDEGSEDGEDEDEEEDASSACSDHGYGDEDGDEPMYAPPPVSYPNASAHRHRQQQQQAAEARVDALRRARLRCVPAPTPAPALSMSTTYPRPLHPSIPAQLDYAGYSQQPFLTSSSSSSSRWGVQSARTSPVRTSGVSIPQSSSSQWTPPRGYAYAYAQQQREEEWTPPRLPRFAEFERLSTGSAMTMPCPPPPPASLPPPTATMTQESKTHPPAPRRAVFANAGPPGVSGYVYAWGYPASASAY</sequence>
<dbReference type="InterPro" id="IPR013922">
    <property type="entry name" value="Cyclin_PHO80-like"/>
</dbReference>
<dbReference type="GO" id="GO:0000307">
    <property type="term" value="C:cyclin-dependent protein kinase holoenzyme complex"/>
    <property type="evidence" value="ECO:0007669"/>
    <property type="project" value="TreeGrafter"/>
</dbReference>
<feature type="compositionally biased region" description="Polar residues" evidence="1">
    <location>
        <begin position="29"/>
        <end position="45"/>
    </location>
</feature>
<evidence type="ECO:0000313" key="2">
    <source>
        <dbReference type="EMBL" id="KAJ7609434.1"/>
    </source>
</evidence>
<organism evidence="2 3">
    <name type="scientific">Roridomyces roridus</name>
    <dbReference type="NCBI Taxonomy" id="1738132"/>
    <lineage>
        <taxon>Eukaryota</taxon>
        <taxon>Fungi</taxon>
        <taxon>Dikarya</taxon>
        <taxon>Basidiomycota</taxon>
        <taxon>Agaricomycotina</taxon>
        <taxon>Agaricomycetes</taxon>
        <taxon>Agaricomycetidae</taxon>
        <taxon>Agaricales</taxon>
        <taxon>Marasmiineae</taxon>
        <taxon>Mycenaceae</taxon>
        <taxon>Roridomyces</taxon>
    </lineage>
</organism>
<feature type="compositionally biased region" description="Polar residues" evidence="1">
    <location>
        <begin position="770"/>
        <end position="782"/>
    </location>
</feature>